<name>A0ABR0GT91_9PEZI</name>
<accession>A0ABR0GT91</accession>
<dbReference type="EMBL" id="JAFFHA010000001">
    <property type="protein sequence ID" value="KAK4658983.1"/>
    <property type="molecule type" value="Genomic_DNA"/>
</dbReference>
<proteinExistence type="predicted"/>
<protein>
    <submittedName>
        <fullName evidence="2">Uncharacterized protein</fullName>
    </submittedName>
</protein>
<dbReference type="Gene3D" id="1.20.58.340">
    <property type="entry name" value="Magnesium transport protein CorA, transmembrane region"/>
    <property type="match status" value="1"/>
</dbReference>
<dbReference type="Proteomes" id="UP001323405">
    <property type="component" value="Unassembled WGS sequence"/>
</dbReference>
<evidence type="ECO:0000313" key="2">
    <source>
        <dbReference type="EMBL" id="KAK4658983.1"/>
    </source>
</evidence>
<keyword evidence="3" id="KW-1185">Reference proteome</keyword>
<organism evidence="2 3">
    <name type="scientific">Podospora pseudocomata</name>
    <dbReference type="NCBI Taxonomy" id="2093779"/>
    <lineage>
        <taxon>Eukaryota</taxon>
        <taxon>Fungi</taxon>
        <taxon>Dikarya</taxon>
        <taxon>Ascomycota</taxon>
        <taxon>Pezizomycotina</taxon>
        <taxon>Sordariomycetes</taxon>
        <taxon>Sordariomycetidae</taxon>
        <taxon>Sordariales</taxon>
        <taxon>Podosporaceae</taxon>
        <taxon>Podospora</taxon>
    </lineage>
</organism>
<dbReference type="Pfam" id="PF01544">
    <property type="entry name" value="CorA"/>
    <property type="match status" value="1"/>
</dbReference>
<sequence length="458" mass="52812">MSLRTGDRQNMTLKPKMRILQPSLGGREWTTSTSNFSPESINLPQQCYVFLDHDNYPDIGSRRDRALEHFQVPAFVGTKTCFDLNGFFGSQVTYDETSSQKRMIGLTTWFRVLIKMVQKVEEAHDNLPEYATSGEKGYNWFETTYFTRWDYPDKHQVLIVDTPSDFPEQLICLLQKASLSGQINFHDPLAMHTSLIDQIIVYSDISVWRIRDPVRQMEKSRMRTGAIFSEVHEMSRHAIHSSEVLEATIDTLKDLQRCRMMIHDSFPSRPPPMAAATSASREATTPIYLTQTYKDQAIQYAQFQISLLKNLKLRADSNRERLKNEINTAFNNLTMQDNSVLKSIALLTMVFLPATFFSSLFSTTFFNYGDDGEWQVSGKMWIYWVTTLPATILIVILWRVWLGNSDAIVACWKRVKKWTLEDQGWKGLWRGAGNTKEQMVKEEGTEMGHVVGKNVRTF</sequence>
<gene>
    <name evidence="2" type="ORF">QC762_106280</name>
</gene>
<comment type="caution">
    <text evidence="2">The sequence shown here is derived from an EMBL/GenBank/DDBJ whole genome shotgun (WGS) entry which is preliminary data.</text>
</comment>
<dbReference type="RefSeq" id="XP_062747955.1">
    <property type="nucleotide sequence ID" value="XM_062885024.1"/>
</dbReference>
<reference evidence="2 3" key="1">
    <citation type="journal article" date="2023" name="bioRxiv">
        <title>High-quality genome assemblies of four members of thePodospora anserinaspecies complex.</title>
        <authorList>
            <person name="Ament-Velasquez S.L."/>
            <person name="Vogan A.A."/>
            <person name="Wallerman O."/>
            <person name="Hartmann F."/>
            <person name="Gautier V."/>
            <person name="Silar P."/>
            <person name="Giraud T."/>
            <person name="Johannesson H."/>
        </authorList>
    </citation>
    <scope>NUCLEOTIDE SEQUENCE [LARGE SCALE GENOMIC DNA]</scope>
    <source>
        <strain evidence="2 3">CBS 415.72m</strain>
    </source>
</reference>
<evidence type="ECO:0000256" key="1">
    <source>
        <dbReference type="SAM" id="Phobius"/>
    </source>
</evidence>
<dbReference type="InterPro" id="IPR002523">
    <property type="entry name" value="MgTranspt_CorA/ZnTranspt_ZntB"/>
</dbReference>
<keyword evidence="1" id="KW-0472">Membrane</keyword>
<keyword evidence="1" id="KW-0812">Transmembrane</keyword>
<feature type="transmembrane region" description="Helical" evidence="1">
    <location>
        <begin position="381"/>
        <end position="402"/>
    </location>
</feature>
<dbReference type="GeneID" id="87904931"/>
<feature type="transmembrane region" description="Helical" evidence="1">
    <location>
        <begin position="340"/>
        <end position="361"/>
    </location>
</feature>
<keyword evidence="1" id="KW-1133">Transmembrane helix</keyword>
<evidence type="ECO:0000313" key="3">
    <source>
        <dbReference type="Proteomes" id="UP001323405"/>
    </source>
</evidence>